<dbReference type="EMBL" id="CP102453">
    <property type="protein sequence ID" value="UUX35329.1"/>
    <property type="molecule type" value="Genomic_DNA"/>
</dbReference>
<gene>
    <name evidence="8" type="ORF">NRE15_06705</name>
</gene>
<keyword evidence="9" id="KW-1185">Reference proteome</keyword>
<dbReference type="InterPro" id="IPR015424">
    <property type="entry name" value="PyrdxlP-dep_Trfase"/>
</dbReference>
<dbReference type="Gene3D" id="3.40.640.10">
    <property type="entry name" value="Type I PLP-dependent aspartate aminotransferase-like (Major domain)"/>
    <property type="match status" value="1"/>
</dbReference>
<dbReference type="PANTHER" id="PTHR46383:SF3">
    <property type="entry name" value="ASPARTATE AMINOTRANSFERASE-RELATED"/>
    <property type="match status" value="1"/>
</dbReference>
<dbReference type="EC" id="2.6.1.-" evidence="6"/>
<keyword evidence="4 6" id="KW-0808">Transferase</keyword>
<dbReference type="InterPro" id="IPR050596">
    <property type="entry name" value="AspAT/PAT-like"/>
</dbReference>
<comment type="similarity">
    <text evidence="2 6">Belongs to the class-I pyridoxal-phosphate-dependent aminotransferase family.</text>
</comment>
<dbReference type="PANTHER" id="PTHR46383">
    <property type="entry name" value="ASPARTATE AMINOTRANSFERASE"/>
    <property type="match status" value="1"/>
</dbReference>
<dbReference type="GO" id="GO:0008483">
    <property type="term" value="F:transaminase activity"/>
    <property type="evidence" value="ECO:0007669"/>
    <property type="project" value="UniProtKB-KW"/>
</dbReference>
<dbReference type="CDD" id="cd00609">
    <property type="entry name" value="AAT_like"/>
    <property type="match status" value="1"/>
</dbReference>
<dbReference type="Pfam" id="PF00155">
    <property type="entry name" value="Aminotran_1_2"/>
    <property type="match status" value="1"/>
</dbReference>
<evidence type="ECO:0000256" key="5">
    <source>
        <dbReference type="ARBA" id="ARBA00022898"/>
    </source>
</evidence>
<dbReference type="Proteomes" id="UP001315967">
    <property type="component" value="Chromosome"/>
</dbReference>
<dbReference type="Gene3D" id="3.90.1150.10">
    <property type="entry name" value="Aspartate Aminotransferase, domain 1"/>
    <property type="match status" value="1"/>
</dbReference>
<evidence type="ECO:0000256" key="3">
    <source>
        <dbReference type="ARBA" id="ARBA00022576"/>
    </source>
</evidence>
<keyword evidence="3 6" id="KW-0032">Aminotransferase</keyword>
<accession>A0ABY5P9I6</accession>
<dbReference type="PROSITE" id="PS00105">
    <property type="entry name" value="AA_TRANSFER_CLASS_1"/>
    <property type="match status" value="1"/>
</dbReference>
<evidence type="ECO:0000313" key="8">
    <source>
        <dbReference type="EMBL" id="UUX35329.1"/>
    </source>
</evidence>
<evidence type="ECO:0000256" key="6">
    <source>
        <dbReference type="RuleBase" id="RU000481"/>
    </source>
</evidence>
<dbReference type="InterPro" id="IPR004839">
    <property type="entry name" value="Aminotransferase_I/II_large"/>
</dbReference>
<evidence type="ECO:0000259" key="7">
    <source>
        <dbReference type="Pfam" id="PF00155"/>
    </source>
</evidence>
<keyword evidence="5" id="KW-0663">Pyridoxal phosphate</keyword>
<protein>
    <recommendedName>
        <fullName evidence="6">Aminotransferase</fullName>
        <ecNumber evidence="6">2.6.1.-</ecNumber>
    </recommendedName>
</protein>
<dbReference type="InterPro" id="IPR015421">
    <property type="entry name" value="PyrdxlP-dep_Trfase_major"/>
</dbReference>
<evidence type="ECO:0000256" key="4">
    <source>
        <dbReference type="ARBA" id="ARBA00022679"/>
    </source>
</evidence>
<organism evidence="8 9">
    <name type="scientific">Fundicoccus culcitae</name>
    <dbReference type="NCBI Taxonomy" id="2969821"/>
    <lineage>
        <taxon>Bacteria</taxon>
        <taxon>Bacillati</taxon>
        <taxon>Bacillota</taxon>
        <taxon>Bacilli</taxon>
        <taxon>Lactobacillales</taxon>
        <taxon>Aerococcaceae</taxon>
        <taxon>Fundicoccus</taxon>
    </lineage>
</organism>
<evidence type="ECO:0000256" key="2">
    <source>
        <dbReference type="ARBA" id="ARBA00007441"/>
    </source>
</evidence>
<sequence length="403" mass="45146">MRNFINEKVQNLQESGIRRFFELANAYDDIISLGVGEPDFPTPWHVRDEGIYAIQQGKTYYTSNAGMLELRQAIADEIKKKTDIYYDPNTEVLVTSGGSEAIDVALRSTVSPGDEVIYCIPAYVTYLSCIQLADGVPVPIHLKEEDNFRLTPEALRAAITPKSKILVLNYPNNPTGAIMEREDLEAIADIIIEHDLLVITDEIYSELTYLDKPHASIISVPGMRERTIYMNGFSKAYAMTGWRLGYLCAPDYITSQMAKVHQASIMAASTISQFAGIEAIKNGQADIDHMRDAYNQRRRYLVLSLREMGLPCFEPQGAFYVFPNISQFGMTSEAFSMRLIEDQHLAVVPGTAFGVSGEGFVRISYAYSINQLRTAMGRLADFIEKLRLEAVEPNQTTKTLSNK</sequence>
<proteinExistence type="inferred from homology"/>
<dbReference type="RefSeq" id="WP_313794818.1">
    <property type="nucleotide sequence ID" value="NZ_CP102453.1"/>
</dbReference>
<evidence type="ECO:0000313" key="9">
    <source>
        <dbReference type="Proteomes" id="UP001315967"/>
    </source>
</evidence>
<dbReference type="InterPro" id="IPR004838">
    <property type="entry name" value="NHTrfase_class1_PyrdxlP-BS"/>
</dbReference>
<dbReference type="InterPro" id="IPR015422">
    <property type="entry name" value="PyrdxlP-dep_Trfase_small"/>
</dbReference>
<evidence type="ECO:0000256" key="1">
    <source>
        <dbReference type="ARBA" id="ARBA00001933"/>
    </source>
</evidence>
<comment type="cofactor">
    <cofactor evidence="1 6">
        <name>pyridoxal 5'-phosphate</name>
        <dbReference type="ChEBI" id="CHEBI:597326"/>
    </cofactor>
</comment>
<feature type="domain" description="Aminotransferase class I/classII large" evidence="7">
    <location>
        <begin position="29"/>
        <end position="379"/>
    </location>
</feature>
<dbReference type="SUPFAM" id="SSF53383">
    <property type="entry name" value="PLP-dependent transferases"/>
    <property type="match status" value="1"/>
</dbReference>
<name>A0ABY5P9I6_9LACT</name>
<reference evidence="8 9" key="1">
    <citation type="submission" date="2022-08" db="EMBL/GenBank/DDBJ databases">
        <title>Aerococcaceae sp. nov isolated from spoiled eye mask.</title>
        <authorList>
            <person name="Zhou G."/>
            <person name="Xie X.-B."/>
            <person name="Shi Q.-S."/>
            <person name="Wang Y.-S."/>
            <person name="Wen X."/>
            <person name="Peng H."/>
            <person name="Yang X.-J."/>
            <person name="Tao H.-B."/>
            <person name="Huang X.-M."/>
        </authorList>
    </citation>
    <scope>NUCLEOTIDE SEQUENCE [LARGE SCALE GENOMIC DNA]</scope>
    <source>
        <strain evidence="9">DM20194951</strain>
    </source>
</reference>